<protein>
    <recommendedName>
        <fullName evidence="7">Peptidase M3A/M3B catalytic domain-containing protein</fullName>
    </recommendedName>
</protein>
<comment type="cofactor">
    <cofactor evidence="6">
        <name>Zn(2+)</name>
        <dbReference type="ChEBI" id="CHEBI:29105"/>
    </cofactor>
    <text evidence="6">Binds 1 zinc ion.</text>
</comment>
<dbReference type="Gene3D" id="1.10.1370.40">
    <property type="match status" value="1"/>
</dbReference>
<dbReference type="GeneID" id="9624721"/>
<evidence type="ECO:0000256" key="2">
    <source>
        <dbReference type="ARBA" id="ARBA00022723"/>
    </source>
</evidence>
<evidence type="ECO:0000259" key="7">
    <source>
        <dbReference type="Pfam" id="PF01432"/>
    </source>
</evidence>
<proteinExistence type="inferred from homology"/>
<dbReference type="OrthoDB" id="17530at2759"/>
<keyword evidence="4 6" id="KW-0862">Zinc</keyword>
<dbReference type="SUPFAM" id="SSF55486">
    <property type="entry name" value="Metalloproteases ('zincins'), catalytic domain"/>
    <property type="match status" value="1"/>
</dbReference>
<evidence type="ECO:0000313" key="9">
    <source>
        <dbReference type="Proteomes" id="UP000001058"/>
    </source>
</evidence>
<evidence type="ECO:0000256" key="4">
    <source>
        <dbReference type="ARBA" id="ARBA00022833"/>
    </source>
</evidence>
<dbReference type="RefSeq" id="XP_002948420.1">
    <property type="nucleotide sequence ID" value="XM_002948374.1"/>
</dbReference>
<reference evidence="8 9" key="1">
    <citation type="journal article" date="2010" name="Science">
        <title>Genomic analysis of organismal complexity in the multicellular green alga Volvox carteri.</title>
        <authorList>
            <person name="Prochnik S.E."/>
            <person name="Umen J."/>
            <person name="Nedelcu A.M."/>
            <person name="Hallmann A."/>
            <person name="Miller S.M."/>
            <person name="Nishii I."/>
            <person name="Ferris P."/>
            <person name="Kuo A."/>
            <person name="Mitros T."/>
            <person name="Fritz-Laylin L.K."/>
            <person name="Hellsten U."/>
            <person name="Chapman J."/>
            <person name="Simakov O."/>
            <person name="Rensing S.A."/>
            <person name="Terry A."/>
            <person name="Pangilinan J."/>
            <person name="Kapitonov V."/>
            <person name="Jurka J."/>
            <person name="Salamov A."/>
            <person name="Shapiro H."/>
            <person name="Schmutz J."/>
            <person name="Grimwood J."/>
            <person name="Lindquist E."/>
            <person name="Lucas S."/>
            <person name="Grigoriev I.V."/>
            <person name="Schmitt R."/>
            <person name="Kirk D."/>
            <person name="Rokhsar D.S."/>
        </authorList>
    </citation>
    <scope>NUCLEOTIDE SEQUENCE [LARGE SCALE GENOMIC DNA]</scope>
    <source>
        <strain evidence="9">f. Nagariensis / Eve</strain>
    </source>
</reference>
<evidence type="ECO:0000256" key="3">
    <source>
        <dbReference type="ARBA" id="ARBA00022801"/>
    </source>
</evidence>
<dbReference type="KEGG" id="vcn:VOLCADRAFT_88756"/>
<dbReference type="AlphaFoldDB" id="D8TPV5"/>
<keyword evidence="5 6" id="KW-0482">Metalloprotease</keyword>
<dbReference type="Pfam" id="PF01432">
    <property type="entry name" value="Peptidase_M3"/>
    <property type="match status" value="1"/>
</dbReference>
<dbReference type="FunCoup" id="D8TPV5">
    <property type="interactions" value="1350"/>
</dbReference>
<feature type="domain" description="Peptidase M3A/M3B catalytic" evidence="7">
    <location>
        <begin position="182"/>
        <end position="578"/>
    </location>
</feature>
<name>D8TPV5_VOLCA</name>
<dbReference type="GO" id="GO:0006518">
    <property type="term" value="P:peptide metabolic process"/>
    <property type="evidence" value="ECO:0007669"/>
    <property type="project" value="TreeGrafter"/>
</dbReference>
<dbReference type="InterPro" id="IPR001567">
    <property type="entry name" value="Pept_M3A_M3B_dom"/>
</dbReference>
<keyword evidence="1 6" id="KW-0645">Protease</keyword>
<dbReference type="PANTHER" id="PTHR11804">
    <property type="entry name" value="PROTEASE M3 THIMET OLIGOPEPTIDASE-RELATED"/>
    <property type="match status" value="1"/>
</dbReference>
<keyword evidence="9" id="KW-1185">Reference proteome</keyword>
<organism evidence="9">
    <name type="scientific">Volvox carteri f. nagariensis</name>
    <dbReference type="NCBI Taxonomy" id="3068"/>
    <lineage>
        <taxon>Eukaryota</taxon>
        <taxon>Viridiplantae</taxon>
        <taxon>Chlorophyta</taxon>
        <taxon>core chlorophytes</taxon>
        <taxon>Chlorophyceae</taxon>
        <taxon>CS clade</taxon>
        <taxon>Chlamydomonadales</taxon>
        <taxon>Volvocaceae</taxon>
        <taxon>Volvox</taxon>
    </lineage>
</organism>
<dbReference type="GO" id="GO:0004222">
    <property type="term" value="F:metalloendopeptidase activity"/>
    <property type="evidence" value="ECO:0007669"/>
    <property type="project" value="InterPro"/>
</dbReference>
<keyword evidence="3 6" id="KW-0378">Hydrolase</keyword>
<comment type="similarity">
    <text evidence="6">Belongs to the peptidase M3 family.</text>
</comment>
<accession>D8TPV5</accession>
<dbReference type="InParanoid" id="D8TPV5"/>
<dbReference type="eggNOG" id="KOG2090">
    <property type="taxonomic scope" value="Eukaryota"/>
</dbReference>
<dbReference type="EMBL" id="GL378331">
    <property type="protein sequence ID" value="EFJ50295.1"/>
    <property type="molecule type" value="Genomic_DNA"/>
</dbReference>
<evidence type="ECO:0000256" key="1">
    <source>
        <dbReference type="ARBA" id="ARBA00022670"/>
    </source>
</evidence>
<dbReference type="STRING" id="3068.D8TPV5"/>
<dbReference type="GO" id="GO:0046872">
    <property type="term" value="F:metal ion binding"/>
    <property type="evidence" value="ECO:0007669"/>
    <property type="project" value="UniProtKB-UniRule"/>
</dbReference>
<gene>
    <name evidence="8" type="ORF">VOLCADRAFT_88756</name>
</gene>
<dbReference type="InterPro" id="IPR045090">
    <property type="entry name" value="Pept_M3A_M3B"/>
</dbReference>
<dbReference type="PANTHER" id="PTHR11804:SF79">
    <property type="entry name" value="MITOCHONDRIAL INTERMEDIATE PEPTIDASE"/>
    <property type="match status" value="1"/>
</dbReference>
<dbReference type="Proteomes" id="UP000001058">
    <property type="component" value="Unassembled WGS sequence"/>
</dbReference>
<dbReference type="GO" id="GO:0006508">
    <property type="term" value="P:proteolysis"/>
    <property type="evidence" value="ECO:0007669"/>
    <property type="project" value="UniProtKB-KW"/>
</dbReference>
<evidence type="ECO:0000313" key="8">
    <source>
        <dbReference type="EMBL" id="EFJ50295.1"/>
    </source>
</evidence>
<evidence type="ECO:0000256" key="6">
    <source>
        <dbReference type="RuleBase" id="RU003435"/>
    </source>
</evidence>
<evidence type="ECO:0000256" key="5">
    <source>
        <dbReference type="ARBA" id="ARBA00023049"/>
    </source>
</evidence>
<keyword evidence="2 6" id="KW-0479">Metal-binding</keyword>
<sequence length="755" mass="80610">MLLAEVLDTTPEDGVEVVALIDEMSDQLCRTYDAAECCRNVHSDPRWRQAAGKACVQLGEYISRVNHHEGMYQRLSTALAAYESSLAALEKRETPRLGPQQLAGWCSESVLVAQRLKQDMELGGIHLPSLEQRNRFAELAAANGHFGTAFNAALTDPSRVGRVRLGLGRSVSLEPSQVAALLVSEPHEAVRRQVYMAAGSSPPCNERLLEEMIAVRREMAQMQGYPSYAALRMAAGSIARTPAAVVTFLEQLAAEVRPMAERELQTLMHLKAFDMRNSRHPSASTGISAWDVEYYAARARQRIITSSSSAVLRYTAVPSVLAGVQHLLRRVFRMELRVSPAAPGEGWAPGVLRCDAEHADLGPLGTVYLDLADRCGGSGRSGQTHTTAKYTTRHRIDVVLTYIPDRPGKYPSAVTFPITCGRQLSPPSSSSSSSSRGDGNRQLPVMALLASASGTCPASGQPAMSYRELRVLLHELGHCCHNLLSRNKYQHLWGTRCAQDLVEVPSHLFEYFASDPRVMGLLARDRSGCAAGAGGDAEEGEPIPEELFRQLAAGRSVAAALELQQQLVLSLADQWLFGEGHGHAGVGAGGGGGGAGGAGGGLEGAGGGSYTGAAGSHIWRKAVHVASSVPYVPGTKPELRVGHLTIYGGAYYGYVYARCLAAQLWKLTGLEEAPLDSGPAAAGASPGAVAAAARLRRLEPWQVAKLRQRGVEKALAPAAEGGFLQALEGGFAPRPEQYLEMLRKGSGSPEGLRST</sequence>